<protein>
    <recommendedName>
        <fullName evidence="5">Anti-sigma-D factor RsdA sigma factor binding region domain-containing protein</fullName>
    </recommendedName>
</protein>
<feature type="compositionally biased region" description="Polar residues" evidence="1">
    <location>
        <begin position="293"/>
        <end position="318"/>
    </location>
</feature>
<evidence type="ECO:0000313" key="3">
    <source>
        <dbReference type="EMBL" id="ANI91704.1"/>
    </source>
</evidence>
<reference evidence="3 4" key="1">
    <citation type="submission" date="2016-06" db="EMBL/GenBank/DDBJ databases">
        <title>Complete genome sequence of a saline-alkali tolerant type strain Dietzia timorensis ID05-A0528T.</title>
        <authorList>
            <person name="Wu X."/>
        </authorList>
    </citation>
    <scope>NUCLEOTIDE SEQUENCE [LARGE SCALE GENOMIC DNA]</scope>
    <source>
        <strain evidence="3 4">ID05-A0528</strain>
    </source>
</reference>
<dbReference type="RefSeq" id="WP_156515291.1">
    <property type="nucleotide sequence ID" value="NZ_CP015961.1"/>
</dbReference>
<feature type="transmembrane region" description="Helical" evidence="2">
    <location>
        <begin position="99"/>
        <end position="123"/>
    </location>
</feature>
<proteinExistence type="predicted"/>
<feature type="compositionally biased region" description="Basic and acidic residues" evidence="1">
    <location>
        <begin position="76"/>
        <end position="88"/>
    </location>
</feature>
<keyword evidence="2" id="KW-1133">Transmembrane helix</keyword>
<keyword evidence="2" id="KW-0812">Transmembrane</keyword>
<feature type="compositionally biased region" description="Basic residues" evidence="1">
    <location>
        <begin position="89"/>
        <end position="98"/>
    </location>
</feature>
<feature type="compositionally biased region" description="Polar residues" evidence="1">
    <location>
        <begin position="223"/>
        <end position="253"/>
    </location>
</feature>
<sequence>MALDRDRFDENRVDGILDALGQGERPDAVTSTDDALFDLLLGARSATEAAPFPEGPSEYDIDTAFERGAATDEDGTDHVTSLDEARERREHRRGGRKRGLSTIAVGAASLVAVAVGSLSIMAFNAQPGDPLWNVNQSIFGGESSDVELVSALERDLAAANDALSRGDTAEADRLLQSVSERLDGVESAADRVNLIRIRDQIQRQLDRGQAGERGALPAPESPDPNSGQIQPNEEQAPVPTTETSVPNSAQQQAPEPTGAPVPPPNNQDPVPPPPATPAPDRSIDPVSPLDPTDMQQLRQAVPTQSNQSNPSPTQETTQSGNSGGNSGGSGRNMDMLESPKTSTPR</sequence>
<gene>
    <name evidence="3" type="ORF">BJL86_0911</name>
</gene>
<dbReference type="AlphaFoldDB" id="A0A173LJ98"/>
<dbReference type="KEGG" id="dtm:BJL86_0911"/>
<keyword evidence="2" id="KW-0472">Membrane</keyword>
<feature type="compositionally biased region" description="Gly residues" evidence="1">
    <location>
        <begin position="321"/>
        <end position="330"/>
    </location>
</feature>
<feature type="compositionally biased region" description="Pro residues" evidence="1">
    <location>
        <begin position="257"/>
        <end position="277"/>
    </location>
</feature>
<name>A0A173LJ98_9ACTN</name>
<evidence type="ECO:0000256" key="2">
    <source>
        <dbReference type="SAM" id="Phobius"/>
    </source>
</evidence>
<accession>A0A173LJ98</accession>
<evidence type="ECO:0000256" key="1">
    <source>
        <dbReference type="SAM" id="MobiDB-lite"/>
    </source>
</evidence>
<dbReference type="OrthoDB" id="5191711at2"/>
<feature type="region of interest" description="Disordered" evidence="1">
    <location>
        <begin position="68"/>
        <end position="98"/>
    </location>
</feature>
<evidence type="ECO:0000313" key="4">
    <source>
        <dbReference type="Proteomes" id="UP000186104"/>
    </source>
</evidence>
<dbReference type="EMBL" id="CP015961">
    <property type="protein sequence ID" value="ANI91704.1"/>
    <property type="molecule type" value="Genomic_DNA"/>
</dbReference>
<keyword evidence="4" id="KW-1185">Reference proteome</keyword>
<feature type="region of interest" description="Disordered" evidence="1">
    <location>
        <begin position="205"/>
        <end position="345"/>
    </location>
</feature>
<evidence type="ECO:0008006" key="5">
    <source>
        <dbReference type="Google" id="ProtNLM"/>
    </source>
</evidence>
<organism evidence="3 4">
    <name type="scientific">Dietzia timorensis</name>
    <dbReference type="NCBI Taxonomy" id="499555"/>
    <lineage>
        <taxon>Bacteria</taxon>
        <taxon>Bacillati</taxon>
        <taxon>Actinomycetota</taxon>
        <taxon>Actinomycetes</taxon>
        <taxon>Mycobacteriales</taxon>
        <taxon>Dietziaceae</taxon>
        <taxon>Dietzia</taxon>
    </lineage>
</organism>
<dbReference type="Proteomes" id="UP000186104">
    <property type="component" value="Chromosome"/>
</dbReference>
<dbReference type="STRING" id="499555.BJL86_0911"/>